<proteinExistence type="predicted"/>
<evidence type="ECO:0000313" key="1">
    <source>
        <dbReference type="EMBL" id="MCJ8748629.1"/>
    </source>
</evidence>
<name>A0ACC5ZKQ8_9TELE</name>
<protein>
    <submittedName>
        <fullName evidence="1">Uncharacterized protein</fullName>
    </submittedName>
</protein>
<evidence type="ECO:0000313" key="2">
    <source>
        <dbReference type="Proteomes" id="UP000830395"/>
    </source>
</evidence>
<accession>A0ACC5ZKQ8</accession>
<gene>
    <name evidence="1" type="ORF">PDJAM_G00167020</name>
</gene>
<dbReference type="Proteomes" id="UP000830395">
    <property type="component" value="Chromosome 27"/>
</dbReference>
<sequence length="90" mass="9958">MQTPRTQGRGGIQTHSPGASHLIRYCPLISNKNKQGDLESAGCREEEWPFCDCSCPCDHCSSNWRLKHNVAVVEVFGVQSWTALGPSTVR</sequence>
<dbReference type="EMBL" id="CM041001">
    <property type="protein sequence ID" value="MCJ8748629.1"/>
    <property type="molecule type" value="Genomic_DNA"/>
</dbReference>
<comment type="caution">
    <text evidence="1">The sequence shown here is derived from an EMBL/GenBank/DDBJ whole genome shotgun (WGS) entry which is preliminary data.</text>
</comment>
<organism evidence="1 2">
    <name type="scientific">Pangasius djambal</name>
    <dbReference type="NCBI Taxonomy" id="1691987"/>
    <lineage>
        <taxon>Eukaryota</taxon>
        <taxon>Metazoa</taxon>
        <taxon>Chordata</taxon>
        <taxon>Craniata</taxon>
        <taxon>Vertebrata</taxon>
        <taxon>Euteleostomi</taxon>
        <taxon>Actinopterygii</taxon>
        <taxon>Neopterygii</taxon>
        <taxon>Teleostei</taxon>
        <taxon>Ostariophysi</taxon>
        <taxon>Siluriformes</taxon>
        <taxon>Pangasiidae</taxon>
        <taxon>Pangasius</taxon>
    </lineage>
</organism>
<keyword evidence="2" id="KW-1185">Reference proteome</keyword>
<reference evidence="1" key="1">
    <citation type="submission" date="2020-02" db="EMBL/GenBank/DDBJ databases">
        <title>Genome sequencing of the panga catfish, Pangasius djambal.</title>
        <authorList>
            <person name="Wen M."/>
            <person name="Zahm M."/>
            <person name="Roques C."/>
            <person name="Cabau C."/>
            <person name="Klopp C."/>
            <person name="Donnadieu C."/>
            <person name="Jouanno E."/>
            <person name="Avarre J.-C."/>
            <person name="Campet M."/>
            <person name="Ha T."/>
            <person name="Dugue R."/>
            <person name="Lampietro C."/>
            <person name="Louis A."/>
            <person name="Herpin A."/>
            <person name="Echchiki A."/>
            <person name="Berthelot C."/>
            <person name="Parey E."/>
            <person name="Roest-Crollius H."/>
            <person name="Braasch I."/>
            <person name="Postlethwait J.H."/>
            <person name="Bobe J."/>
            <person name="Montfort J."/>
            <person name="Bouchez O."/>
            <person name="Begum T."/>
            <person name="Schartl M."/>
            <person name="Gustiano R."/>
            <person name="Guiguen Y."/>
        </authorList>
    </citation>
    <scope>NUCLEOTIDE SEQUENCE</scope>
    <source>
        <strain evidence="1">Pdj_M5554</strain>
    </source>
</reference>